<dbReference type="PANTHER" id="PTHR47696">
    <property type="entry name" value="THAP DOMAIN-CONTAINING PROTEIN 2"/>
    <property type="match status" value="1"/>
</dbReference>
<dbReference type="Proteomes" id="UP001497644">
    <property type="component" value="Chromosome 14"/>
</dbReference>
<evidence type="ECO:0000256" key="3">
    <source>
        <dbReference type="ARBA" id="ARBA00022833"/>
    </source>
</evidence>
<dbReference type="Pfam" id="PF05485">
    <property type="entry name" value="THAP"/>
    <property type="match status" value="1"/>
</dbReference>
<dbReference type="PROSITE" id="PS50950">
    <property type="entry name" value="ZF_THAP"/>
    <property type="match status" value="1"/>
</dbReference>
<organism evidence="7 8">
    <name type="scientific">Lasius platythorax</name>
    <dbReference type="NCBI Taxonomy" id="488582"/>
    <lineage>
        <taxon>Eukaryota</taxon>
        <taxon>Metazoa</taxon>
        <taxon>Ecdysozoa</taxon>
        <taxon>Arthropoda</taxon>
        <taxon>Hexapoda</taxon>
        <taxon>Insecta</taxon>
        <taxon>Pterygota</taxon>
        <taxon>Neoptera</taxon>
        <taxon>Endopterygota</taxon>
        <taxon>Hymenoptera</taxon>
        <taxon>Apocrita</taxon>
        <taxon>Aculeata</taxon>
        <taxon>Formicoidea</taxon>
        <taxon>Formicidae</taxon>
        <taxon>Formicinae</taxon>
        <taxon>Lasius</taxon>
        <taxon>Lasius</taxon>
    </lineage>
</organism>
<proteinExistence type="predicted"/>
<evidence type="ECO:0000256" key="2">
    <source>
        <dbReference type="ARBA" id="ARBA00022771"/>
    </source>
</evidence>
<keyword evidence="3" id="KW-0862">Zinc</keyword>
<keyword evidence="1" id="KW-0479">Metal-binding</keyword>
<name>A0AAV2NDV2_9HYME</name>
<dbReference type="GO" id="GO:0003677">
    <property type="term" value="F:DNA binding"/>
    <property type="evidence" value="ECO:0007669"/>
    <property type="project" value="UniProtKB-UniRule"/>
</dbReference>
<dbReference type="AlphaFoldDB" id="A0AAV2NDV2"/>
<evidence type="ECO:0000313" key="7">
    <source>
        <dbReference type="EMBL" id="CAL1678351.1"/>
    </source>
</evidence>
<accession>A0AAV2NDV2</accession>
<evidence type="ECO:0000256" key="1">
    <source>
        <dbReference type="ARBA" id="ARBA00022723"/>
    </source>
</evidence>
<evidence type="ECO:0000256" key="4">
    <source>
        <dbReference type="ARBA" id="ARBA00023125"/>
    </source>
</evidence>
<evidence type="ECO:0000259" key="6">
    <source>
        <dbReference type="PROSITE" id="PS50950"/>
    </source>
</evidence>
<feature type="domain" description="THAP-type" evidence="6">
    <location>
        <begin position="1"/>
        <end position="81"/>
    </location>
</feature>
<keyword evidence="8" id="KW-1185">Reference proteome</keyword>
<sequence length="95" mass="11039">MVHCQACGITARNYGITFHRFPKNENKKCAWIDFVKKHKGLHEGQNFKCTTLCSQHFEESCFDKTSAMKVRLKPFSVPTIHVSRSKYLTLSLHYC</sequence>
<keyword evidence="2 5" id="KW-0863">Zinc-finger</keyword>
<evidence type="ECO:0000256" key="5">
    <source>
        <dbReference type="PROSITE-ProRule" id="PRU00309"/>
    </source>
</evidence>
<dbReference type="GO" id="GO:0008270">
    <property type="term" value="F:zinc ion binding"/>
    <property type="evidence" value="ECO:0007669"/>
    <property type="project" value="UniProtKB-KW"/>
</dbReference>
<dbReference type="InterPro" id="IPR006612">
    <property type="entry name" value="THAP_Znf"/>
</dbReference>
<dbReference type="SMART" id="SM00692">
    <property type="entry name" value="DM3"/>
    <property type="match status" value="1"/>
</dbReference>
<dbReference type="PANTHER" id="PTHR47696:SF1">
    <property type="entry name" value="THAP DOMAIN-CONTAINING PROTEIN 2"/>
    <property type="match status" value="1"/>
</dbReference>
<reference evidence="7" key="1">
    <citation type="submission" date="2024-04" db="EMBL/GenBank/DDBJ databases">
        <authorList>
            <consortium name="Molecular Ecology Group"/>
        </authorList>
    </citation>
    <scope>NUCLEOTIDE SEQUENCE</scope>
</reference>
<gene>
    <name evidence="7" type="ORF">LPLAT_LOCUS4227</name>
</gene>
<dbReference type="EMBL" id="OZ034837">
    <property type="protein sequence ID" value="CAL1678351.1"/>
    <property type="molecule type" value="Genomic_DNA"/>
</dbReference>
<dbReference type="SMART" id="SM00980">
    <property type="entry name" value="THAP"/>
    <property type="match status" value="1"/>
</dbReference>
<protein>
    <recommendedName>
        <fullName evidence="6">THAP-type domain-containing protein</fullName>
    </recommendedName>
</protein>
<dbReference type="SUPFAM" id="SSF57716">
    <property type="entry name" value="Glucocorticoid receptor-like (DNA-binding domain)"/>
    <property type="match status" value="1"/>
</dbReference>
<evidence type="ECO:0000313" key="8">
    <source>
        <dbReference type="Proteomes" id="UP001497644"/>
    </source>
</evidence>
<dbReference type="Gene3D" id="6.20.210.20">
    <property type="entry name" value="THAP domain"/>
    <property type="match status" value="1"/>
</dbReference>
<dbReference type="InterPro" id="IPR026521">
    <property type="entry name" value="THAP2"/>
</dbReference>
<dbReference type="InterPro" id="IPR038441">
    <property type="entry name" value="THAP_Znf_sf"/>
</dbReference>
<keyword evidence="4 5" id="KW-0238">DNA-binding</keyword>